<name>A0A919TUL3_9ACTN</name>
<evidence type="ECO:0000256" key="7">
    <source>
        <dbReference type="SAM" id="SignalP"/>
    </source>
</evidence>
<comment type="caution">
    <text evidence="11">The sequence shown here is derived from an EMBL/GenBank/DDBJ whole genome shotgun (WGS) entry which is preliminary data.</text>
</comment>
<evidence type="ECO:0000256" key="6">
    <source>
        <dbReference type="ARBA" id="ARBA00023049"/>
    </source>
</evidence>
<dbReference type="Gene3D" id="3.10.170.10">
    <property type="match status" value="1"/>
</dbReference>
<evidence type="ECO:0008006" key="13">
    <source>
        <dbReference type="Google" id="ProtNLM"/>
    </source>
</evidence>
<keyword evidence="1" id="KW-0645">Protease</keyword>
<dbReference type="RefSeq" id="WP_239147877.1">
    <property type="nucleotide sequence ID" value="NZ_BOMY01000042.1"/>
</dbReference>
<protein>
    <recommendedName>
        <fullName evidence="13">Neutral metalloproteinase</fullName>
    </recommendedName>
</protein>
<evidence type="ECO:0000256" key="5">
    <source>
        <dbReference type="ARBA" id="ARBA00022833"/>
    </source>
</evidence>
<dbReference type="InterPro" id="IPR013856">
    <property type="entry name" value="Peptidase_M4_domain"/>
</dbReference>
<evidence type="ECO:0000256" key="1">
    <source>
        <dbReference type="ARBA" id="ARBA00022670"/>
    </source>
</evidence>
<dbReference type="Proteomes" id="UP000623608">
    <property type="component" value="Unassembled WGS sequence"/>
</dbReference>
<evidence type="ECO:0000256" key="4">
    <source>
        <dbReference type="ARBA" id="ARBA00022801"/>
    </source>
</evidence>
<feature type="chain" id="PRO_5038971776" description="Neutral metalloproteinase" evidence="7">
    <location>
        <begin position="31"/>
        <end position="508"/>
    </location>
</feature>
<feature type="signal peptide" evidence="7">
    <location>
        <begin position="1"/>
        <end position="30"/>
    </location>
</feature>
<dbReference type="InterPro" id="IPR027268">
    <property type="entry name" value="Peptidase_M4/M1_CTD_sf"/>
</dbReference>
<feature type="domain" description="Peptidase M4 C-terminal" evidence="9">
    <location>
        <begin position="339"/>
        <end position="497"/>
    </location>
</feature>
<evidence type="ECO:0000313" key="12">
    <source>
        <dbReference type="Proteomes" id="UP000623608"/>
    </source>
</evidence>
<organism evidence="11 12">
    <name type="scientific">Paractinoplanes tereljensis</name>
    <dbReference type="NCBI Taxonomy" id="571912"/>
    <lineage>
        <taxon>Bacteria</taxon>
        <taxon>Bacillati</taxon>
        <taxon>Actinomycetota</taxon>
        <taxon>Actinomycetes</taxon>
        <taxon>Micromonosporales</taxon>
        <taxon>Micromonosporaceae</taxon>
        <taxon>Paractinoplanes</taxon>
    </lineage>
</organism>
<dbReference type="GO" id="GO:0046872">
    <property type="term" value="F:metal ion binding"/>
    <property type="evidence" value="ECO:0007669"/>
    <property type="project" value="UniProtKB-KW"/>
</dbReference>
<dbReference type="Pfam" id="PF02868">
    <property type="entry name" value="Peptidase_M4_C"/>
    <property type="match status" value="1"/>
</dbReference>
<evidence type="ECO:0000256" key="2">
    <source>
        <dbReference type="ARBA" id="ARBA00022723"/>
    </source>
</evidence>
<dbReference type="Pfam" id="PF01447">
    <property type="entry name" value="Peptidase_M4"/>
    <property type="match status" value="1"/>
</dbReference>
<evidence type="ECO:0000313" key="11">
    <source>
        <dbReference type="EMBL" id="GIF23808.1"/>
    </source>
</evidence>
<dbReference type="SUPFAM" id="SSF55486">
    <property type="entry name" value="Metalloproteases ('zincins'), catalytic domain"/>
    <property type="match status" value="1"/>
</dbReference>
<dbReference type="InterPro" id="IPR011096">
    <property type="entry name" value="FTP_domain"/>
</dbReference>
<sequence length="508" mass="53215">MKRKIPLIVVLATATAGSLTMAVLSHSASAEQTADPVDLARSTAARVVASRPQALHAGQYDAFQQQAVLSYRSLNYVPYARTYKGVAVLGGDLVVQTDAAGQAIYTSVAQSAAIGELSVTPKLTAAKATRIAKAQLTTVTDVEDTTLVVDATGATARLAWSATVDGTGADGLSRLTVVVDARTGQVLSRTEHITEAVAAGQGAIYGDVQFENVGSALQDPRIDRLVCQDAADNRTFTSQDNTFGNGDGTDRETGCVDAFFVAQKQNEMLAQWLDRDGQDGQGGSFPLRVGLQEQNAFFDGRQVQIGFNTRQEFLGSADVVGHELGHAIDATTPGGISGGNTSEFVADTIGAATEAFINSPNDKPDFTVGEEVDLVGDGPIRDMRDPSSLGADNCFSAQTERDEVHAAAGPGNHWFFLLSQGTDGNGQGASPTCNNSTVTGLGIENAMKIMFNAMLLKNSNSSYPQYRVLTLQAAKTLFAGSCAEFDTVKAAWDAVAVPAQNGEPACTA</sequence>
<keyword evidence="6" id="KW-0482">Metalloprotease</keyword>
<evidence type="ECO:0000256" key="3">
    <source>
        <dbReference type="ARBA" id="ARBA00022729"/>
    </source>
</evidence>
<feature type="domain" description="FTP" evidence="10">
    <location>
        <begin position="77"/>
        <end position="103"/>
    </location>
</feature>
<proteinExistence type="predicted"/>
<keyword evidence="5" id="KW-0862">Zinc</keyword>
<dbReference type="PANTHER" id="PTHR33794:SF1">
    <property type="entry name" value="BACILLOLYSIN"/>
    <property type="match status" value="1"/>
</dbReference>
<accession>A0A919TUL3</accession>
<feature type="domain" description="Peptidase M4" evidence="8">
    <location>
        <begin position="233"/>
        <end position="328"/>
    </location>
</feature>
<keyword evidence="4" id="KW-0378">Hydrolase</keyword>
<dbReference type="AlphaFoldDB" id="A0A919TUL3"/>
<evidence type="ECO:0000259" key="8">
    <source>
        <dbReference type="Pfam" id="PF01447"/>
    </source>
</evidence>
<dbReference type="Pfam" id="PF07504">
    <property type="entry name" value="FTP"/>
    <property type="match status" value="1"/>
</dbReference>
<dbReference type="Gene3D" id="1.10.390.10">
    <property type="entry name" value="Neutral Protease Domain 2"/>
    <property type="match status" value="1"/>
</dbReference>
<dbReference type="GO" id="GO:0004222">
    <property type="term" value="F:metalloendopeptidase activity"/>
    <property type="evidence" value="ECO:0007669"/>
    <property type="project" value="InterPro"/>
</dbReference>
<dbReference type="PANTHER" id="PTHR33794">
    <property type="entry name" value="BACILLOLYSIN"/>
    <property type="match status" value="1"/>
</dbReference>
<evidence type="ECO:0000259" key="9">
    <source>
        <dbReference type="Pfam" id="PF02868"/>
    </source>
</evidence>
<dbReference type="InterPro" id="IPR001570">
    <property type="entry name" value="Peptidase_M4_C_domain"/>
</dbReference>
<dbReference type="GO" id="GO:0006508">
    <property type="term" value="P:proteolysis"/>
    <property type="evidence" value="ECO:0007669"/>
    <property type="project" value="UniProtKB-KW"/>
</dbReference>
<keyword evidence="3 7" id="KW-0732">Signal</keyword>
<evidence type="ECO:0000259" key="10">
    <source>
        <dbReference type="Pfam" id="PF07504"/>
    </source>
</evidence>
<gene>
    <name evidence="11" type="ORF">Ate02nite_65380</name>
</gene>
<keyword evidence="12" id="KW-1185">Reference proteome</keyword>
<dbReference type="EMBL" id="BOMY01000042">
    <property type="protein sequence ID" value="GIF23808.1"/>
    <property type="molecule type" value="Genomic_DNA"/>
</dbReference>
<dbReference type="InterPro" id="IPR050728">
    <property type="entry name" value="Zinc_Metalloprotease_M4"/>
</dbReference>
<keyword evidence="2" id="KW-0479">Metal-binding</keyword>
<reference evidence="11" key="1">
    <citation type="submission" date="2021-01" db="EMBL/GenBank/DDBJ databases">
        <title>Whole genome shotgun sequence of Actinoplanes tereljensis NBRC 105297.</title>
        <authorList>
            <person name="Komaki H."/>
            <person name="Tamura T."/>
        </authorList>
    </citation>
    <scope>NUCLEOTIDE SEQUENCE</scope>
    <source>
        <strain evidence="11">NBRC 105297</strain>
    </source>
</reference>